<accession>A0A8H7TBS0</accession>
<proteinExistence type="predicted"/>
<sequence length="209" mass="23182">MAITEFVLPTFKQDIESITAFAKIIAPFLSNLVDNHTTPPKLKHFGKVVSEDGKDVTGDFRPCLGIEWEQASDFTSLLTTSGFGTFKSMVQPYATAPPNPQLYETDFGPREVLARALTEVWQVKVGDETDAEEKVEKARKVWGVFVDAVGKGTRIQGTSLNQEERLWIGVLGWESSEIRETVLGSPVVREAKKSLDALVWKTFVASFAQ</sequence>
<dbReference type="OrthoDB" id="4425169at2759"/>
<gene>
    <name evidence="1" type="ORF">IFR04_010124</name>
</gene>
<dbReference type="AlphaFoldDB" id="A0A8H7TBS0"/>
<protein>
    <submittedName>
        <fullName evidence="1">Uncharacterized protein</fullName>
    </submittedName>
</protein>
<comment type="caution">
    <text evidence="1">The sequence shown here is derived from an EMBL/GenBank/DDBJ whole genome shotgun (WGS) entry which is preliminary data.</text>
</comment>
<dbReference type="EMBL" id="JAFJYH010000176">
    <property type="protein sequence ID" value="KAG4416722.1"/>
    <property type="molecule type" value="Genomic_DNA"/>
</dbReference>
<keyword evidence="2" id="KW-1185">Reference proteome</keyword>
<reference evidence="1" key="1">
    <citation type="submission" date="2021-02" db="EMBL/GenBank/DDBJ databases">
        <title>Genome sequence Cadophora malorum strain M34.</title>
        <authorList>
            <person name="Stefanovic E."/>
            <person name="Vu D."/>
            <person name="Scully C."/>
            <person name="Dijksterhuis J."/>
            <person name="Roader J."/>
            <person name="Houbraken J."/>
        </authorList>
    </citation>
    <scope>NUCLEOTIDE SEQUENCE</scope>
    <source>
        <strain evidence="1">M34</strain>
    </source>
</reference>
<organism evidence="1 2">
    <name type="scientific">Cadophora malorum</name>
    <dbReference type="NCBI Taxonomy" id="108018"/>
    <lineage>
        <taxon>Eukaryota</taxon>
        <taxon>Fungi</taxon>
        <taxon>Dikarya</taxon>
        <taxon>Ascomycota</taxon>
        <taxon>Pezizomycotina</taxon>
        <taxon>Leotiomycetes</taxon>
        <taxon>Helotiales</taxon>
        <taxon>Ploettnerulaceae</taxon>
        <taxon>Cadophora</taxon>
    </lineage>
</organism>
<name>A0A8H7TBS0_9HELO</name>
<dbReference type="Proteomes" id="UP000664132">
    <property type="component" value="Unassembled WGS sequence"/>
</dbReference>
<evidence type="ECO:0000313" key="2">
    <source>
        <dbReference type="Proteomes" id="UP000664132"/>
    </source>
</evidence>
<evidence type="ECO:0000313" key="1">
    <source>
        <dbReference type="EMBL" id="KAG4416722.1"/>
    </source>
</evidence>